<evidence type="ECO:0000313" key="1">
    <source>
        <dbReference type="EMBL" id="QHU21683.1"/>
    </source>
</evidence>
<organism evidence="1">
    <name type="scientific">viral metagenome</name>
    <dbReference type="NCBI Taxonomy" id="1070528"/>
    <lineage>
        <taxon>unclassified sequences</taxon>
        <taxon>metagenomes</taxon>
        <taxon>organismal metagenomes</taxon>
    </lineage>
</organism>
<proteinExistence type="predicted"/>
<dbReference type="AlphaFoldDB" id="A0A6C0KWQ6"/>
<sequence length="232" mass="26125">MATVQRSTFCFDLSGVQYKTYGEISDMRRQWNTFERIETLNYSILNKLGTVVPPPTSQYEASVFVRPVDNAEKIDYLQGQLAHITRYPDISDFLYPYADRPIPYLSSVTSTIFETIYSTYMSSMFDPITSTLAGPSLLTPIMSSYTSTVIITYYSSITSVIATLPVIPITGPPTQIIPVSIPFSDSMENKKARNLFIAVSSFTGKFPKSPYKFSSSDEYVLYKKYRDTVGHG</sequence>
<reference evidence="1" key="1">
    <citation type="journal article" date="2020" name="Nature">
        <title>Giant virus diversity and host interactions through global metagenomics.</title>
        <authorList>
            <person name="Schulz F."/>
            <person name="Roux S."/>
            <person name="Paez-Espino D."/>
            <person name="Jungbluth S."/>
            <person name="Walsh D.A."/>
            <person name="Denef V.J."/>
            <person name="McMahon K.D."/>
            <person name="Konstantinidis K.T."/>
            <person name="Eloe-Fadrosh E.A."/>
            <person name="Kyrpides N.C."/>
            <person name="Woyke T."/>
        </authorList>
    </citation>
    <scope>NUCLEOTIDE SEQUENCE</scope>
    <source>
        <strain evidence="1">GVMAG-S-3300013286-35</strain>
    </source>
</reference>
<dbReference type="EMBL" id="MN740992">
    <property type="protein sequence ID" value="QHU21683.1"/>
    <property type="molecule type" value="Genomic_DNA"/>
</dbReference>
<name>A0A6C0KWQ6_9ZZZZ</name>
<accession>A0A6C0KWQ6</accession>
<protein>
    <submittedName>
        <fullName evidence="1">Uncharacterized protein</fullName>
    </submittedName>
</protein>